<dbReference type="PANTHER" id="PTHR30008:SF0">
    <property type="entry name" value="EXODEOXYRIBONUCLEASE 7 LARGE SUBUNIT"/>
    <property type="match status" value="1"/>
</dbReference>
<dbReference type="GO" id="GO:0006308">
    <property type="term" value="P:DNA catabolic process"/>
    <property type="evidence" value="ECO:0007669"/>
    <property type="project" value="UniProtKB-UniRule"/>
</dbReference>
<keyword evidence="10" id="KW-1185">Reference proteome</keyword>
<dbReference type="Pfam" id="PF02601">
    <property type="entry name" value="Exonuc_VII_L"/>
    <property type="match status" value="1"/>
</dbReference>
<dbReference type="EMBL" id="CP035282">
    <property type="protein sequence ID" value="QAT61763.1"/>
    <property type="molecule type" value="Genomic_DNA"/>
</dbReference>
<comment type="subunit">
    <text evidence="5">Heterooligomer composed of large and small subunits.</text>
</comment>
<dbReference type="RefSeq" id="WP_071138617.1">
    <property type="nucleotide sequence ID" value="NZ_CP035282.1"/>
</dbReference>
<comment type="subcellular location">
    <subcellularLocation>
        <location evidence="5 6">Cytoplasm</location>
    </subcellularLocation>
</comment>
<dbReference type="AlphaFoldDB" id="A0A410QCL1"/>
<comment type="similarity">
    <text evidence="5 6">Belongs to the XseA family.</text>
</comment>
<keyword evidence="4 5" id="KW-0269">Exonuclease</keyword>
<comment type="function">
    <text evidence="5">Bidirectionally degrades single-stranded DNA into large acid-insoluble oligonucleotides, which are then degraded further into small acid-soluble oligonucleotides.</text>
</comment>
<sequence length="408" mass="46091">MDIKPLKVSEINFYIKRLFQGDPILCNVCVEGEISNFKHHYSGHMYFSLKDESGKLKCVMFKNDNQSLNFSLEDGMKVIALGYISVYERDGDYQLYVRNIKKNGIGELYEAFENLKLKLEKEGLFNIENKKAIPAFPKKIGIVTSSTGAAIKDILNVIKRRFPIADIIIYPSLVQGENAASNVIEGLKYLDSRNDIDLIIMGRGGGSYEELFSFNDENLARIIYNLNTPVISAVGHERDFTIADFVSDLRAPTPSAGAELAVPKLSLLKEDLENSYKSLKSNFLSVMKGNFVQMEYMGKRLKNSNPANVINDDKQYLDGIFKHLNILFTAKYKEEKNKLDLYKHKLNVLSPLSSIKRGYGVIYDDKGMVVKSVEEIKVGDNFNVLLKDGMIKGKVAKIQKGVLKNEFK</sequence>
<evidence type="ECO:0000256" key="4">
    <source>
        <dbReference type="ARBA" id="ARBA00022839"/>
    </source>
</evidence>
<dbReference type="GO" id="GO:0003676">
    <property type="term" value="F:nucleic acid binding"/>
    <property type="evidence" value="ECO:0007669"/>
    <property type="project" value="InterPro"/>
</dbReference>
<evidence type="ECO:0000259" key="7">
    <source>
        <dbReference type="Pfam" id="PF02601"/>
    </source>
</evidence>
<dbReference type="InterPro" id="IPR003753">
    <property type="entry name" value="Exonuc_VII_L"/>
</dbReference>
<evidence type="ECO:0000313" key="10">
    <source>
        <dbReference type="Proteomes" id="UP000287969"/>
    </source>
</evidence>
<dbReference type="GO" id="GO:0008855">
    <property type="term" value="F:exodeoxyribonuclease VII activity"/>
    <property type="evidence" value="ECO:0007669"/>
    <property type="project" value="UniProtKB-UniRule"/>
</dbReference>
<evidence type="ECO:0000256" key="6">
    <source>
        <dbReference type="RuleBase" id="RU004355"/>
    </source>
</evidence>
<gene>
    <name evidence="5" type="primary">xseA</name>
    <name evidence="9" type="ORF">EQM13_09255</name>
</gene>
<evidence type="ECO:0000256" key="5">
    <source>
        <dbReference type="HAMAP-Rule" id="MF_00378"/>
    </source>
</evidence>
<dbReference type="HAMAP" id="MF_00378">
    <property type="entry name" value="Exonuc_7_L"/>
    <property type="match status" value="1"/>
</dbReference>
<evidence type="ECO:0000313" key="9">
    <source>
        <dbReference type="EMBL" id="QAT61763.1"/>
    </source>
</evidence>
<dbReference type="Pfam" id="PF13742">
    <property type="entry name" value="tRNA_anti_2"/>
    <property type="match status" value="1"/>
</dbReference>
<keyword evidence="3 5" id="KW-0378">Hydrolase</keyword>
<protein>
    <recommendedName>
        <fullName evidence="5">Exodeoxyribonuclease 7 large subunit</fullName>
        <ecNumber evidence="5">3.1.11.6</ecNumber>
    </recommendedName>
    <alternativeName>
        <fullName evidence="5">Exodeoxyribonuclease VII large subunit</fullName>
        <shortName evidence="5">Exonuclease VII large subunit</shortName>
    </alternativeName>
</protein>
<name>A0A410QCL1_9FIRM</name>
<reference evidence="10" key="1">
    <citation type="submission" date="2019-01" db="EMBL/GenBank/DDBJ databases">
        <title>Draft genomes of a novel of Sporanaerobacter strains.</title>
        <authorList>
            <person name="Ma S."/>
        </authorList>
    </citation>
    <scope>NUCLEOTIDE SEQUENCE [LARGE SCALE GENOMIC DNA]</scope>
    <source>
        <strain evidence="10">NJN-17</strain>
    </source>
</reference>
<dbReference type="NCBIfam" id="TIGR00237">
    <property type="entry name" value="xseA"/>
    <property type="match status" value="1"/>
</dbReference>
<dbReference type="CDD" id="cd04489">
    <property type="entry name" value="ExoVII_LU_OBF"/>
    <property type="match status" value="1"/>
</dbReference>
<dbReference type="KEGG" id="spoa:EQM13_09255"/>
<feature type="domain" description="OB-fold nucleic acid binding" evidence="8">
    <location>
        <begin position="6"/>
        <end position="100"/>
    </location>
</feature>
<evidence type="ECO:0000256" key="2">
    <source>
        <dbReference type="ARBA" id="ARBA00022722"/>
    </source>
</evidence>
<keyword evidence="1 5" id="KW-0963">Cytoplasm</keyword>
<dbReference type="GO" id="GO:0005737">
    <property type="term" value="C:cytoplasm"/>
    <property type="evidence" value="ECO:0007669"/>
    <property type="project" value="UniProtKB-SubCell"/>
</dbReference>
<dbReference type="InterPro" id="IPR020579">
    <property type="entry name" value="Exonuc_VII_lsu_C"/>
</dbReference>
<accession>A0A410QCL1</accession>
<dbReference type="EC" id="3.1.11.6" evidence="5"/>
<dbReference type="PANTHER" id="PTHR30008">
    <property type="entry name" value="EXODEOXYRIBONUCLEASE 7 LARGE SUBUNIT"/>
    <property type="match status" value="1"/>
</dbReference>
<comment type="catalytic activity">
    <reaction evidence="5 6">
        <text>Exonucleolytic cleavage in either 5'- to 3'- or 3'- to 5'-direction to yield nucleoside 5'-phosphates.</text>
        <dbReference type="EC" id="3.1.11.6"/>
    </reaction>
</comment>
<evidence type="ECO:0000256" key="3">
    <source>
        <dbReference type="ARBA" id="ARBA00022801"/>
    </source>
</evidence>
<dbReference type="GO" id="GO:0009318">
    <property type="term" value="C:exodeoxyribonuclease VII complex"/>
    <property type="evidence" value="ECO:0007669"/>
    <property type="project" value="UniProtKB-UniRule"/>
</dbReference>
<evidence type="ECO:0000259" key="8">
    <source>
        <dbReference type="Pfam" id="PF13742"/>
    </source>
</evidence>
<dbReference type="Proteomes" id="UP000287969">
    <property type="component" value="Chromosome"/>
</dbReference>
<dbReference type="InterPro" id="IPR025824">
    <property type="entry name" value="OB-fold_nuc-bd_dom"/>
</dbReference>
<feature type="domain" description="Exonuclease VII large subunit C-terminal" evidence="7">
    <location>
        <begin position="124"/>
        <end position="324"/>
    </location>
</feature>
<proteinExistence type="inferred from homology"/>
<dbReference type="OrthoDB" id="9802795at2"/>
<keyword evidence="2 5" id="KW-0540">Nuclease</keyword>
<organism evidence="9 10">
    <name type="scientific">Acidilutibacter cellobiosedens</name>
    <dbReference type="NCBI Taxonomy" id="2507161"/>
    <lineage>
        <taxon>Bacteria</taxon>
        <taxon>Bacillati</taxon>
        <taxon>Bacillota</taxon>
        <taxon>Tissierellia</taxon>
        <taxon>Tissierellales</taxon>
        <taxon>Acidilutibacteraceae</taxon>
        <taxon>Acidilutibacter</taxon>
    </lineage>
</organism>
<evidence type="ECO:0000256" key="1">
    <source>
        <dbReference type="ARBA" id="ARBA00022490"/>
    </source>
</evidence>